<dbReference type="NCBIfam" id="TIGR00254">
    <property type="entry name" value="GGDEF"/>
    <property type="match status" value="1"/>
</dbReference>
<dbReference type="NCBIfam" id="TIGR00229">
    <property type="entry name" value="sensory_box"/>
    <property type="match status" value="1"/>
</dbReference>
<dbReference type="Pfam" id="PF13426">
    <property type="entry name" value="PAS_9"/>
    <property type="match status" value="1"/>
</dbReference>
<organism evidence="6">
    <name type="scientific">hydrothermal vent metagenome</name>
    <dbReference type="NCBI Taxonomy" id="652676"/>
    <lineage>
        <taxon>unclassified sequences</taxon>
        <taxon>metagenomes</taxon>
        <taxon>ecological metagenomes</taxon>
    </lineage>
</organism>
<dbReference type="Pfam" id="PF00990">
    <property type="entry name" value="GGDEF"/>
    <property type="match status" value="1"/>
</dbReference>
<dbReference type="EMBL" id="UOFT01000051">
    <property type="protein sequence ID" value="VAW96045.1"/>
    <property type="molecule type" value="Genomic_DNA"/>
</dbReference>
<gene>
    <name evidence="6" type="ORF">MNBD_GAMMA23-535</name>
</gene>
<evidence type="ECO:0000256" key="1">
    <source>
        <dbReference type="SAM" id="Phobius"/>
    </source>
</evidence>
<dbReference type="SUPFAM" id="SSF55073">
    <property type="entry name" value="Nucleotide cyclase"/>
    <property type="match status" value="1"/>
</dbReference>
<keyword evidence="1" id="KW-0812">Transmembrane</keyword>
<dbReference type="InterPro" id="IPR001633">
    <property type="entry name" value="EAL_dom"/>
</dbReference>
<dbReference type="PROSITE" id="PS50112">
    <property type="entry name" value="PAS"/>
    <property type="match status" value="1"/>
</dbReference>
<feature type="transmembrane region" description="Helical" evidence="1">
    <location>
        <begin position="363"/>
        <end position="386"/>
    </location>
</feature>
<evidence type="ECO:0000259" key="2">
    <source>
        <dbReference type="PROSITE" id="PS50112"/>
    </source>
</evidence>
<dbReference type="Gene3D" id="3.30.70.270">
    <property type="match status" value="1"/>
</dbReference>
<dbReference type="InterPro" id="IPR043128">
    <property type="entry name" value="Rev_trsase/Diguanyl_cyclase"/>
</dbReference>
<dbReference type="CDD" id="cd00130">
    <property type="entry name" value="PAS"/>
    <property type="match status" value="1"/>
</dbReference>
<dbReference type="InterPro" id="IPR035919">
    <property type="entry name" value="EAL_sf"/>
</dbReference>
<dbReference type="PROSITE" id="PS50883">
    <property type="entry name" value="EAL"/>
    <property type="match status" value="1"/>
</dbReference>
<accession>A0A3B0ZR65</accession>
<dbReference type="CDD" id="cd01949">
    <property type="entry name" value="GGDEF"/>
    <property type="match status" value="1"/>
</dbReference>
<dbReference type="GO" id="GO:0007165">
    <property type="term" value="P:signal transduction"/>
    <property type="evidence" value="ECO:0007669"/>
    <property type="project" value="InterPro"/>
</dbReference>
<reference evidence="6" key="1">
    <citation type="submission" date="2018-06" db="EMBL/GenBank/DDBJ databases">
        <authorList>
            <person name="Zhirakovskaya E."/>
        </authorList>
    </citation>
    <scope>NUCLEOTIDE SEQUENCE</scope>
</reference>
<name>A0A3B0ZR65_9ZZZZ</name>
<dbReference type="PROSITE" id="PS50885">
    <property type="entry name" value="HAMP"/>
    <property type="match status" value="1"/>
</dbReference>
<dbReference type="CDD" id="cd01948">
    <property type="entry name" value="EAL"/>
    <property type="match status" value="1"/>
</dbReference>
<dbReference type="PANTHER" id="PTHR44757">
    <property type="entry name" value="DIGUANYLATE CYCLASE DGCP"/>
    <property type="match status" value="1"/>
</dbReference>
<dbReference type="InterPro" id="IPR052155">
    <property type="entry name" value="Biofilm_reg_signaling"/>
</dbReference>
<evidence type="ECO:0000313" key="6">
    <source>
        <dbReference type="EMBL" id="VAW96045.1"/>
    </source>
</evidence>
<dbReference type="SMART" id="SM00052">
    <property type="entry name" value="EAL"/>
    <property type="match status" value="1"/>
</dbReference>
<dbReference type="Pfam" id="PF00563">
    <property type="entry name" value="EAL"/>
    <property type="match status" value="1"/>
</dbReference>
<feature type="domain" description="PAS" evidence="2">
    <location>
        <begin position="438"/>
        <end position="505"/>
    </location>
</feature>
<dbReference type="SMART" id="SM00091">
    <property type="entry name" value="PAS"/>
    <property type="match status" value="1"/>
</dbReference>
<protein>
    <submittedName>
        <fullName evidence="6">Diguanylate cyclase/phosphodiesterase (GGDEF &amp; EAL domains) with PAS/PAC sensor(S)</fullName>
    </submittedName>
</protein>
<dbReference type="InterPro" id="IPR000014">
    <property type="entry name" value="PAS"/>
</dbReference>
<dbReference type="FunFam" id="3.30.70.270:FF:000001">
    <property type="entry name" value="Diguanylate cyclase domain protein"/>
    <property type="match status" value="1"/>
</dbReference>
<dbReference type="GO" id="GO:0016020">
    <property type="term" value="C:membrane"/>
    <property type="evidence" value="ECO:0007669"/>
    <property type="project" value="InterPro"/>
</dbReference>
<dbReference type="PANTHER" id="PTHR44757:SF4">
    <property type="entry name" value="DIGUANYLATE CYCLASE DGCE-RELATED"/>
    <property type="match status" value="1"/>
</dbReference>
<dbReference type="Gene3D" id="3.30.450.20">
    <property type="entry name" value="PAS domain"/>
    <property type="match status" value="1"/>
</dbReference>
<feature type="domain" description="GGDEF" evidence="5">
    <location>
        <begin position="594"/>
        <end position="727"/>
    </location>
</feature>
<dbReference type="Gene3D" id="3.20.20.450">
    <property type="entry name" value="EAL domain"/>
    <property type="match status" value="1"/>
</dbReference>
<feature type="transmembrane region" description="Helical" evidence="1">
    <location>
        <begin position="12"/>
        <end position="30"/>
    </location>
</feature>
<evidence type="ECO:0000259" key="4">
    <source>
        <dbReference type="PROSITE" id="PS50885"/>
    </source>
</evidence>
<keyword evidence="1" id="KW-0472">Membrane</keyword>
<dbReference type="PROSITE" id="PS50887">
    <property type="entry name" value="GGDEF"/>
    <property type="match status" value="1"/>
</dbReference>
<dbReference type="InterPro" id="IPR003660">
    <property type="entry name" value="HAMP_dom"/>
</dbReference>
<dbReference type="Gene3D" id="6.10.340.10">
    <property type="match status" value="1"/>
</dbReference>
<dbReference type="AlphaFoldDB" id="A0A3B0ZR65"/>
<evidence type="ECO:0000259" key="5">
    <source>
        <dbReference type="PROSITE" id="PS50887"/>
    </source>
</evidence>
<evidence type="ECO:0000259" key="3">
    <source>
        <dbReference type="PROSITE" id="PS50883"/>
    </source>
</evidence>
<feature type="domain" description="EAL" evidence="3">
    <location>
        <begin position="739"/>
        <end position="994"/>
    </location>
</feature>
<dbReference type="InterPro" id="IPR035965">
    <property type="entry name" value="PAS-like_dom_sf"/>
</dbReference>
<dbReference type="SMART" id="SM00267">
    <property type="entry name" value="GGDEF"/>
    <property type="match status" value="1"/>
</dbReference>
<dbReference type="InterPro" id="IPR000160">
    <property type="entry name" value="GGDEF_dom"/>
</dbReference>
<proteinExistence type="predicted"/>
<sequence>MKVGLSHLSGRYIWVAGFISVTLLVITVYAQNLVTRTAKDGYSVIRENTQLLQQVASVKQQIQQIERNVLKYTTYLDDETKFNIESDLHQLQIELLTLVQFVHQPGRYKISEQTKNNNTALSVLIDEIVKLENKPAYAEIGSHVNSLIVTIKDLERHTHEYLNVMSNVRTRYPGMPHLLEFLMPNNALFSEAVESALQESAMTDAQMGDLDRNQYKIFGLFQSIRYAWAQKVSWLRIAIANRMGAFGDPVASMDRNLKNRQIYAEIVEYRFEDLDKLNKKGLLGLQQEESLEVMHQASELYEAHFNKAISVYVSDNWRSDLPMLKNILNPNFELLRKTVASIEGLINQDANKGLKKSLLTADLLSGFIWLFTVTLILLLAFSYFIFKRVIRDPVLKVAKAMEAEARGESYKLNAKNSLDEIKLLDKAFNDMRDQVRSRQQRLEAVFSNAAEGILTIDVDCKIESINEAGLRLFGLTQKTSKNKCLSDLIYKYEDTELYQLFHQDDFSDIHFEGEFQAINTKREIFPLSIKVSQMQLGAEVLYILIVQDISEQKALVSSLQHIAEHDALTGLYNRQYYSDNLDLIIERAHEDQSFNIVCMYLDLDNFKYINDTLGHMAGDRLLKEVTGLLHNRMRKSDLLARIGGDEFSLVFLDIELDKAANLANEYRQCIKNYKFIENGKAFNVGCSIGLAAMAASMKNKDELLSRADVACHEAKRKGKNCIHIYDDTDQRAVDSLYVDMGWSQRIKNAIKNDNFVFAKQKIVSTTSNEVFAEEYLIRMVDDEKQGLIMPAGFLGAAERFDLMPEVDRWVVRNALQTYSLGAKSTGEADMHCISINLSAKSVGHPEIFYVIRESIEEFAINPAKIIFEITEDVAISDFPNAIIFLNKLRAMGCATALDDFGAGYSSFSYLKEFPVDYVKIDGSFIVGIENNKLNYALVKAMHDVCTILHKKTVVEFVENQQALDVLKQIGVDYVQGFFIAKPELIETNQCDTSS</sequence>
<dbReference type="SUPFAM" id="SSF55785">
    <property type="entry name" value="PYP-like sensor domain (PAS domain)"/>
    <property type="match status" value="1"/>
</dbReference>
<keyword evidence="1" id="KW-1133">Transmembrane helix</keyword>
<dbReference type="SUPFAM" id="SSF141868">
    <property type="entry name" value="EAL domain-like"/>
    <property type="match status" value="1"/>
</dbReference>
<feature type="domain" description="HAMP" evidence="4">
    <location>
        <begin position="388"/>
        <end position="440"/>
    </location>
</feature>
<dbReference type="InterPro" id="IPR029787">
    <property type="entry name" value="Nucleotide_cyclase"/>
</dbReference>